<keyword evidence="3" id="KW-1185">Reference proteome</keyword>
<dbReference type="InterPro" id="IPR029526">
    <property type="entry name" value="PGBD"/>
</dbReference>
<accession>A0A084B4X8</accession>
<evidence type="ECO:0000313" key="3">
    <source>
        <dbReference type="Proteomes" id="UP000028045"/>
    </source>
</evidence>
<organism evidence="2 3">
    <name type="scientific">Stachybotrys chartarum (strain CBS 109288 / IBT 7711)</name>
    <name type="common">Toxic black mold</name>
    <name type="synonym">Stilbospora chartarum</name>
    <dbReference type="NCBI Taxonomy" id="1280523"/>
    <lineage>
        <taxon>Eukaryota</taxon>
        <taxon>Fungi</taxon>
        <taxon>Dikarya</taxon>
        <taxon>Ascomycota</taxon>
        <taxon>Pezizomycotina</taxon>
        <taxon>Sordariomycetes</taxon>
        <taxon>Hypocreomycetidae</taxon>
        <taxon>Hypocreales</taxon>
        <taxon>Stachybotryaceae</taxon>
        <taxon>Stachybotrys</taxon>
    </lineage>
</organism>
<dbReference type="HOGENOM" id="CLU_138103_1_0_1"/>
<proteinExistence type="predicted"/>
<dbReference type="EMBL" id="KL648054">
    <property type="protein sequence ID" value="KEY72607.1"/>
    <property type="molecule type" value="Genomic_DNA"/>
</dbReference>
<gene>
    <name evidence="2" type="ORF">S7711_06244</name>
</gene>
<protein>
    <recommendedName>
        <fullName evidence="1">PiggyBac transposable element-derived protein domain-containing protein</fullName>
    </recommendedName>
</protein>
<evidence type="ECO:0000259" key="1">
    <source>
        <dbReference type="Pfam" id="PF13843"/>
    </source>
</evidence>
<reference evidence="2 3" key="1">
    <citation type="journal article" date="2014" name="BMC Genomics">
        <title>Comparative genome sequencing reveals chemotype-specific gene clusters in the toxigenic black mold Stachybotrys.</title>
        <authorList>
            <person name="Semeiks J."/>
            <person name="Borek D."/>
            <person name="Otwinowski Z."/>
            <person name="Grishin N.V."/>
        </authorList>
    </citation>
    <scope>NUCLEOTIDE SEQUENCE [LARGE SCALE GENOMIC DNA]</scope>
    <source>
        <strain evidence="3">CBS 109288 / IBT 7711</strain>
    </source>
</reference>
<name>A0A084B4X8_STACB</name>
<dbReference type="AlphaFoldDB" id="A0A084B4X8"/>
<evidence type="ECO:0000313" key="2">
    <source>
        <dbReference type="EMBL" id="KEY72607.1"/>
    </source>
</evidence>
<feature type="domain" description="PiggyBac transposable element-derived protein" evidence="1">
    <location>
        <begin position="66"/>
        <end position="127"/>
    </location>
</feature>
<sequence length="127" mass="14510">MPQESLSFLNSADDCINVVIDNCRREQPADATYRPDLPPVPKTGTHFEPLELVNRDPRWLPLPPTALQLLQTFLPEGLVSHWVDYTNKAAKIAEVKGWAPISLSEIYIWIALLIYMGIHPEDRIQDY</sequence>
<dbReference type="Pfam" id="PF13843">
    <property type="entry name" value="DDE_Tnp_1_7"/>
    <property type="match status" value="1"/>
</dbReference>
<dbReference type="Proteomes" id="UP000028045">
    <property type="component" value="Unassembled WGS sequence"/>
</dbReference>